<evidence type="ECO:0000313" key="3">
    <source>
        <dbReference type="Proteomes" id="UP000046947"/>
    </source>
</evidence>
<dbReference type="EMBL" id="CFOH01001052">
    <property type="protein sequence ID" value="CFE77703.1"/>
    <property type="molecule type" value="Genomic_DNA"/>
</dbReference>
<sequence>MSSSLVLRDARSNAKFGAAVNARVLLANICIQRAGRCRKPIGLVSTAGMPARIGNISPKTKPMS</sequence>
<organism evidence="1 4">
    <name type="scientific">Mycobacterium tuberculosis</name>
    <dbReference type="NCBI Taxonomy" id="1773"/>
    <lineage>
        <taxon>Bacteria</taxon>
        <taxon>Bacillati</taxon>
        <taxon>Actinomycetota</taxon>
        <taxon>Actinomycetes</taxon>
        <taxon>Mycobacteriales</taxon>
        <taxon>Mycobacteriaceae</taxon>
        <taxon>Mycobacterium</taxon>
        <taxon>Mycobacterium tuberculosis complex</taxon>
    </lineage>
</organism>
<protein>
    <submittedName>
        <fullName evidence="1">Uncharacterized protein</fullName>
    </submittedName>
</protein>
<name>A0A654T957_MYCTX</name>
<dbReference type="AlphaFoldDB" id="A0A654T957"/>
<dbReference type="Proteomes" id="UP000046947">
    <property type="component" value="Unassembled WGS sequence"/>
</dbReference>
<evidence type="ECO:0000313" key="1">
    <source>
        <dbReference type="EMBL" id="CFE39604.1"/>
    </source>
</evidence>
<gene>
    <name evidence="1" type="ORF">ERS007681_01988</name>
    <name evidence="2" type="ORF">ERS007688_04060</name>
</gene>
<proteinExistence type="predicted"/>
<reference evidence="3 4" key="1">
    <citation type="submission" date="2015-03" db="EMBL/GenBank/DDBJ databases">
        <authorList>
            <consortium name="Pathogen Informatics"/>
        </authorList>
    </citation>
    <scope>NUCLEOTIDE SEQUENCE [LARGE SCALE GENOMIC DNA]</scope>
    <source>
        <strain evidence="1 4">G09901357</strain>
        <strain evidence="2 3">H09601792</strain>
    </source>
</reference>
<accession>A0A654T957</accession>
<dbReference type="Proteomes" id="UP000048289">
    <property type="component" value="Unassembled WGS sequence"/>
</dbReference>
<evidence type="ECO:0000313" key="2">
    <source>
        <dbReference type="EMBL" id="CFE77703.1"/>
    </source>
</evidence>
<dbReference type="EMBL" id="CFOE01000232">
    <property type="protein sequence ID" value="CFE39604.1"/>
    <property type="molecule type" value="Genomic_DNA"/>
</dbReference>
<evidence type="ECO:0000313" key="4">
    <source>
        <dbReference type="Proteomes" id="UP000048289"/>
    </source>
</evidence>